<proteinExistence type="inferred from homology"/>
<protein>
    <submittedName>
        <fullName evidence="5">2-hydroxyacid dehydrogenase</fullName>
        <ecNumber evidence="5">1.1.1.-</ecNumber>
    </submittedName>
</protein>
<evidence type="ECO:0000313" key="6">
    <source>
        <dbReference type="Proteomes" id="UP001595443"/>
    </source>
</evidence>
<gene>
    <name evidence="5" type="ORF">ACFOES_20215</name>
</gene>
<keyword evidence="1 2" id="KW-0560">Oxidoreductase</keyword>
<dbReference type="PANTHER" id="PTHR10996">
    <property type="entry name" value="2-HYDROXYACID DEHYDROGENASE-RELATED"/>
    <property type="match status" value="1"/>
</dbReference>
<dbReference type="PANTHER" id="PTHR10996:SF283">
    <property type="entry name" value="GLYOXYLATE_HYDROXYPYRUVATE REDUCTASE B"/>
    <property type="match status" value="1"/>
</dbReference>
<evidence type="ECO:0000313" key="5">
    <source>
        <dbReference type="EMBL" id="MFC2970430.1"/>
    </source>
</evidence>
<dbReference type="InterPro" id="IPR029752">
    <property type="entry name" value="D-isomer_DH_CS1"/>
</dbReference>
<dbReference type="Pfam" id="PF02826">
    <property type="entry name" value="2-Hacid_dh_C"/>
    <property type="match status" value="1"/>
</dbReference>
<dbReference type="PROSITE" id="PS00065">
    <property type="entry name" value="D_2_HYDROXYACID_DH_1"/>
    <property type="match status" value="1"/>
</dbReference>
<dbReference type="EC" id="1.1.1.-" evidence="5"/>
<name>A0ABV7AMD4_9RHOB</name>
<comment type="similarity">
    <text evidence="2">Belongs to the D-isomer specific 2-hydroxyacid dehydrogenase family.</text>
</comment>
<evidence type="ECO:0000259" key="3">
    <source>
        <dbReference type="Pfam" id="PF00389"/>
    </source>
</evidence>
<dbReference type="InterPro" id="IPR036291">
    <property type="entry name" value="NAD(P)-bd_dom_sf"/>
</dbReference>
<dbReference type="GO" id="GO:0016491">
    <property type="term" value="F:oxidoreductase activity"/>
    <property type="evidence" value="ECO:0007669"/>
    <property type="project" value="UniProtKB-KW"/>
</dbReference>
<dbReference type="Gene3D" id="3.40.50.720">
    <property type="entry name" value="NAD(P)-binding Rossmann-like Domain"/>
    <property type="match status" value="2"/>
</dbReference>
<dbReference type="SUPFAM" id="SSF52283">
    <property type="entry name" value="Formate/glycerate dehydrogenase catalytic domain-like"/>
    <property type="match status" value="1"/>
</dbReference>
<dbReference type="InterPro" id="IPR050223">
    <property type="entry name" value="D-isomer_2-hydroxyacid_DH"/>
</dbReference>
<accession>A0ABV7AMD4</accession>
<evidence type="ECO:0000259" key="4">
    <source>
        <dbReference type="Pfam" id="PF02826"/>
    </source>
</evidence>
<sequence>MRKLLITRRLPDPVIAAAEARFDVTLRDDTSPLSSDELATALRDYDLVLPTLGDRFDAEAFAAVPEPRCKLLANFGVGYNHIDVAAAQAAGVAVTNTPGAVTDATADIALTLMLMSARRAGEGERLVRSGEWQGWHPTQMLGLHLTGKVLGVVGMGRIGKAIARRAHHGFDMEVVFFNRSQVAEPGVPARQLDNLAEVMAAADVVVIAVPANPATHHLIGAEALAAMKPTGHLVNIARGDIVDEAALIAALAEGRIAGAGLDVYEFEPKVPEALRRLDNVVLLPHLGTAALEVRTSMGMMAVDNLIAFDDGRELSNPV</sequence>
<dbReference type="EMBL" id="JBHRSK010000019">
    <property type="protein sequence ID" value="MFC2970430.1"/>
    <property type="molecule type" value="Genomic_DNA"/>
</dbReference>
<dbReference type="InterPro" id="IPR006140">
    <property type="entry name" value="D-isomer_DH_NAD-bd"/>
</dbReference>
<evidence type="ECO:0000256" key="2">
    <source>
        <dbReference type="RuleBase" id="RU003719"/>
    </source>
</evidence>
<evidence type="ECO:0000256" key="1">
    <source>
        <dbReference type="ARBA" id="ARBA00023002"/>
    </source>
</evidence>
<feature type="domain" description="D-isomer specific 2-hydroxyacid dehydrogenase NAD-binding" evidence="4">
    <location>
        <begin position="110"/>
        <end position="287"/>
    </location>
</feature>
<dbReference type="Pfam" id="PF00389">
    <property type="entry name" value="2-Hacid_dh"/>
    <property type="match status" value="1"/>
</dbReference>
<feature type="domain" description="D-isomer specific 2-hydroxyacid dehydrogenase catalytic" evidence="3">
    <location>
        <begin position="5"/>
        <end position="318"/>
    </location>
</feature>
<comment type="caution">
    <text evidence="5">The sequence shown here is derived from an EMBL/GenBank/DDBJ whole genome shotgun (WGS) entry which is preliminary data.</text>
</comment>
<reference evidence="6" key="1">
    <citation type="journal article" date="2019" name="Int. J. Syst. Evol. Microbiol.">
        <title>The Global Catalogue of Microorganisms (GCM) 10K type strain sequencing project: providing services to taxonomists for standard genome sequencing and annotation.</title>
        <authorList>
            <consortium name="The Broad Institute Genomics Platform"/>
            <consortium name="The Broad Institute Genome Sequencing Center for Infectious Disease"/>
            <person name="Wu L."/>
            <person name="Ma J."/>
        </authorList>
    </citation>
    <scope>NUCLEOTIDE SEQUENCE [LARGE SCALE GENOMIC DNA]</scope>
    <source>
        <strain evidence="6">KCTC 62192</strain>
    </source>
</reference>
<dbReference type="CDD" id="cd05301">
    <property type="entry name" value="GDH"/>
    <property type="match status" value="1"/>
</dbReference>
<organism evidence="5 6">
    <name type="scientific">Acidimangrovimonas pyrenivorans</name>
    <dbReference type="NCBI Taxonomy" id="2030798"/>
    <lineage>
        <taxon>Bacteria</taxon>
        <taxon>Pseudomonadati</taxon>
        <taxon>Pseudomonadota</taxon>
        <taxon>Alphaproteobacteria</taxon>
        <taxon>Rhodobacterales</taxon>
        <taxon>Paracoccaceae</taxon>
        <taxon>Acidimangrovimonas</taxon>
    </lineage>
</organism>
<dbReference type="InterPro" id="IPR006139">
    <property type="entry name" value="D-isomer_2_OHA_DH_cat_dom"/>
</dbReference>
<dbReference type="SUPFAM" id="SSF51735">
    <property type="entry name" value="NAD(P)-binding Rossmann-fold domains"/>
    <property type="match status" value="1"/>
</dbReference>
<dbReference type="RefSeq" id="WP_377835384.1">
    <property type="nucleotide sequence ID" value="NZ_JBHRSK010000019.1"/>
</dbReference>
<keyword evidence="6" id="KW-1185">Reference proteome</keyword>
<dbReference type="Proteomes" id="UP001595443">
    <property type="component" value="Unassembled WGS sequence"/>
</dbReference>